<accession>E0SNV7</accession>
<organism evidence="1 2">
    <name type="scientific">Ignisphaera aggregans (strain DSM 17230 / JCM 13409 / AQ1.S1)</name>
    <dbReference type="NCBI Taxonomy" id="583356"/>
    <lineage>
        <taxon>Archaea</taxon>
        <taxon>Thermoproteota</taxon>
        <taxon>Thermoprotei</taxon>
        <taxon>Desulfurococcales</taxon>
        <taxon>Desulfurococcaceae</taxon>
        <taxon>Ignisphaera</taxon>
    </lineage>
</organism>
<gene>
    <name evidence="1" type="ordered locus">Igag_1090</name>
</gene>
<proteinExistence type="predicted"/>
<dbReference type="Proteomes" id="UP000001304">
    <property type="component" value="Chromosome"/>
</dbReference>
<dbReference type="KEGG" id="iag:Igag_1090"/>
<evidence type="ECO:0000313" key="2">
    <source>
        <dbReference type="Proteomes" id="UP000001304"/>
    </source>
</evidence>
<dbReference type="HOGENOM" id="CLU_181373_0_0_2"/>
<keyword evidence="2" id="KW-1185">Reference proteome</keyword>
<dbReference type="BioCyc" id="IAGG583356:GHAH-1071-MONOMER"/>
<protein>
    <submittedName>
        <fullName evidence="1">Uncharacterized protein</fullName>
    </submittedName>
</protein>
<dbReference type="AlphaFoldDB" id="E0SNV7"/>
<name>E0SNV7_IGNAA</name>
<reference evidence="1 2" key="1">
    <citation type="journal article" date="2010" name="Stand. Genomic Sci.">
        <title>Complete genome sequence of Ignisphaera aggregans type strain (AQ1.S1).</title>
        <authorList>
            <person name="Goker M."/>
            <person name="Held B."/>
            <person name="Lapidus A."/>
            <person name="Nolan M."/>
            <person name="Spring S."/>
            <person name="Yasawong M."/>
            <person name="Lucas S."/>
            <person name="Glavina Del Rio T."/>
            <person name="Tice H."/>
            <person name="Cheng J.F."/>
            <person name="Goodwin L."/>
            <person name="Tapia R."/>
            <person name="Pitluck S."/>
            <person name="Liolios K."/>
            <person name="Ivanova N."/>
            <person name="Mavromatis K."/>
            <person name="Mikhailova N."/>
            <person name="Pati A."/>
            <person name="Chen A."/>
            <person name="Palaniappan K."/>
            <person name="Brambilla E."/>
            <person name="Land M."/>
            <person name="Hauser L."/>
            <person name="Chang Y.J."/>
            <person name="Jeffries C.D."/>
            <person name="Brettin T."/>
            <person name="Detter J.C."/>
            <person name="Han C."/>
            <person name="Rohde M."/>
            <person name="Sikorski J."/>
            <person name="Woyke T."/>
            <person name="Bristow J."/>
            <person name="Eisen J.A."/>
            <person name="Markowitz V."/>
            <person name="Hugenholtz P."/>
            <person name="Kyrpides N.C."/>
            <person name="Klenk H.P."/>
        </authorList>
    </citation>
    <scope>NUCLEOTIDE SEQUENCE [LARGE SCALE GENOMIC DNA]</scope>
    <source>
        <strain evidence="2">DSM 17230 / JCM 13409 / AQ1.S1</strain>
    </source>
</reference>
<sequence>MAKVIDTVAQQLGISPERLEREAVELWLRRRLALVEAEIAEILAKYGVRSAEELEEYIRRGRVAEHPAWEDLIVLERLLEEKKKLSEALRF</sequence>
<dbReference type="EMBL" id="CP002098">
    <property type="protein sequence ID" value="ADM27903.1"/>
    <property type="molecule type" value="Genomic_DNA"/>
</dbReference>
<evidence type="ECO:0000313" key="1">
    <source>
        <dbReference type="EMBL" id="ADM27903.1"/>
    </source>
</evidence>